<feature type="compositionally biased region" description="Low complexity" evidence="1">
    <location>
        <begin position="176"/>
        <end position="188"/>
    </location>
</feature>
<evidence type="ECO:0000313" key="3">
    <source>
        <dbReference type="Proteomes" id="UP001314169"/>
    </source>
</evidence>
<proteinExistence type="predicted"/>
<keyword evidence="3" id="KW-1185">Reference proteome</keyword>
<reference evidence="2" key="1">
    <citation type="submission" date="2023-12" db="EMBL/GenBank/DDBJ databases">
        <authorList>
            <person name="Brown T."/>
        </authorList>
    </citation>
    <scope>NUCLEOTIDE SEQUENCE</scope>
</reference>
<feature type="compositionally biased region" description="Low complexity" evidence="1">
    <location>
        <begin position="141"/>
        <end position="150"/>
    </location>
</feature>
<evidence type="ECO:0000256" key="1">
    <source>
        <dbReference type="SAM" id="MobiDB-lite"/>
    </source>
</evidence>
<evidence type="ECO:0008006" key="4">
    <source>
        <dbReference type="Google" id="ProtNLM"/>
    </source>
</evidence>
<protein>
    <recommendedName>
        <fullName evidence="4">Basic proline-rich protein-like</fullName>
    </recommendedName>
</protein>
<feature type="compositionally biased region" description="Basic residues" evidence="1">
    <location>
        <begin position="11"/>
        <end position="24"/>
    </location>
</feature>
<accession>A0ABN9ZL27</accession>
<feature type="region of interest" description="Disordered" evidence="1">
    <location>
        <begin position="1"/>
        <end position="188"/>
    </location>
</feature>
<dbReference type="Proteomes" id="UP001314169">
    <property type="component" value="Chromosome 17"/>
</dbReference>
<gene>
    <name evidence="2" type="ORF">MPIPNATIZW_LOCUS7024</name>
</gene>
<evidence type="ECO:0000313" key="2">
    <source>
        <dbReference type="EMBL" id="CAK6438718.1"/>
    </source>
</evidence>
<organism evidence="2 3">
    <name type="scientific">Pipistrellus nathusii</name>
    <name type="common">Nathusius' pipistrelle</name>
    <dbReference type="NCBI Taxonomy" id="59473"/>
    <lineage>
        <taxon>Eukaryota</taxon>
        <taxon>Metazoa</taxon>
        <taxon>Chordata</taxon>
        <taxon>Craniata</taxon>
        <taxon>Vertebrata</taxon>
        <taxon>Euteleostomi</taxon>
        <taxon>Mammalia</taxon>
        <taxon>Eutheria</taxon>
        <taxon>Laurasiatheria</taxon>
        <taxon>Chiroptera</taxon>
        <taxon>Yangochiroptera</taxon>
        <taxon>Vespertilionidae</taxon>
        <taxon>Pipistrellus</taxon>
    </lineage>
</organism>
<dbReference type="EMBL" id="OY882874">
    <property type="protein sequence ID" value="CAK6438718.1"/>
    <property type="molecule type" value="Genomic_DNA"/>
</dbReference>
<sequence>MEGKKTNISAPRKRRPRLFRRRGRGERGIGVLDPPLLPSPGRPSPGWCPARPAAERSLRAGPPPTGGLGLRAAAPGKGARPLPGRFLLHCGADPPNLPGRHLVSPRVNTGRQAAAATPYGVPSSIPRAARAPSPEQPPRAPRLSPSPAHPAARDPDPREGPGGGAPGSGPAPPSAPSAQAPPAAAAVQ</sequence>
<name>A0ABN9ZL27_PIPNA</name>